<evidence type="ECO:0000313" key="2">
    <source>
        <dbReference type="EMBL" id="GEP56392.1"/>
    </source>
</evidence>
<dbReference type="RefSeq" id="WP_170303152.1">
    <property type="nucleotide sequence ID" value="NZ_BKAJ01000065.1"/>
</dbReference>
<dbReference type="Pfam" id="PF14518">
    <property type="entry name" value="Haem_oxygenas_2"/>
    <property type="match status" value="1"/>
</dbReference>
<evidence type="ECO:0000313" key="3">
    <source>
        <dbReference type="Proteomes" id="UP000321058"/>
    </source>
</evidence>
<dbReference type="SMART" id="SM01236">
    <property type="entry name" value="Haem_oxygenase_2"/>
    <property type="match status" value="1"/>
</dbReference>
<sequence length="243" mass="27774">MAKSAFRQALEEAIEQRHSAVHPWSEAWTSGKLNRRLLGEWVKQHYHYVSHFAEWVAAVYANCPHQEVQHFLLENVTEEEGFVGMHGAAPVRHSDLLLEFAETCGMKREEILNAQLNSELLPETLGLQSWCAVQSHKPFVEALSGLLIGLESQVPKIYSKTTPPLLEKYGFSEEEVTFFSIHIVADLEHGERGFEIVEKYATTDEQRETCVRLVKEATMMRRLYLDGIYRKFIVEADGKKLAA</sequence>
<keyword evidence="1" id="KW-0560">Oxidoreductase</keyword>
<dbReference type="PANTHER" id="PTHR40279">
    <property type="entry name" value="PQQC-LIKE PROTEIN"/>
    <property type="match status" value="1"/>
</dbReference>
<evidence type="ECO:0000256" key="1">
    <source>
        <dbReference type="ARBA" id="ARBA00023002"/>
    </source>
</evidence>
<dbReference type="InterPro" id="IPR039068">
    <property type="entry name" value="PqqC-like"/>
</dbReference>
<reference evidence="2 3" key="1">
    <citation type="submission" date="2019-07" db="EMBL/GenBank/DDBJ databases">
        <title>Whole genome shotgun sequence of Reyranella soli NBRC 108950.</title>
        <authorList>
            <person name="Hosoyama A."/>
            <person name="Uohara A."/>
            <person name="Ohji S."/>
            <person name="Ichikawa N."/>
        </authorList>
    </citation>
    <scope>NUCLEOTIDE SEQUENCE [LARGE SCALE GENOMIC DNA]</scope>
    <source>
        <strain evidence="2 3">NBRC 108950</strain>
    </source>
</reference>
<dbReference type="PANTHER" id="PTHR40279:SF3">
    <property type="entry name" value="4-AMINOBENZOATE SYNTHASE"/>
    <property type="match status" value="1"/>
</dbReference>
<keyword evidence="3" id="KW-1185">Reference proteome</keyword>
<accession>A0A512NBS5</accession>
<dbReference type="Proteomes" id="UP000321058">
    <property type="component" value="Unassembled WGS sequence"/>
</dbReference>
<dbReference type="InterPro" id="IPR016084">
    <property type="entry name" value="Haem_Oase-like_multi-hlx"/>
</dbReference>
<dbReference type="AlphaFoldDB" id="A0A512NBS5"/>
<gene>
    <name evidence="2" type="ORF">RSO01_35580</name>
</gene>
<dbReference type="Gene3D" id="1.20.910.10">
    <property type="entry name" value="Heme oxygenase-like"/>
    <property type="match status" value="1"/>
</dbReference>
<protein>
    <submittedName>
        <fullName evidence="2">Aldehyde dehydrogenase</fullName>
    </submittedName>
</protein>
<comment type="caution">
    <text evidence="2">The sequence shown here is derived from an EMBL/GenBank/DDBJ whole genome shotgun (WGS) entry which is preliminary data.</text>
</comment>
<proteinExistence type="predicted"/>
<name>A0A512NBS5_9HYPH</name>
<dbReference type="SUPFAM" id="SSF48613">
    <property type="entry name" value="Heme oxygenase-like"/>
    <property type="match status" value="1"/>
</dbReference>
<organism evidence="2 3">
    <name type="scientific">Reyranella soli</name>
    <dbReference type="NCBI Taxonomy" id="1230389"/>
    <lineage>
        <taxon>Bacteria</taxon>
        <taxon>Pseudomonadati</taxon>
        <taxon>Pseudomonadota</taxon>
        <taxon>Alphaproteobacteria</taxon>
        <taxon>Hyphomicrobiales</taxon>
        <taxon>Reyranellaceae</taxon>
        <taxon>Reyranella</taxon>
    </lineage>
</organism>
<dbReference type="EMBL" id="BKAJ01000065">
    <property type="protein sequence ID" value="GEP56392.1"/>
    <property type="molecule type" value="Genomic_DNA"/>
</dbReference>
<dbReference type="GO" id="GO:0016491">
    <property type="term" value="F:oxidoreductase activity"/>
    <property type="evidence" value="ECO:0007669"/>
    <property type="project" value="UniProtKB-KW"/>
</dbReference>